<name>A0A0E9LTA6_9BACT</name>
<dbReference type="AlphaFoldDB" id="A0A0E9LTA6"/>
<gene>
    <name evidence="2" type="ORF">JCM15548_1629</name>
</gene>
<feature type="domain" description="Glycosyl transferase family 1" evidence="1">
    <location>
        <begin position="198"/>
        <end position="353"/>
    </location>
</feature>
<dbReference type="Pfam" id="PF00534">
    <property type="entry name" value="Glycos_transf_1"/>
    <property type="match status" value="1"/>
</dbReference>
<accession>A0A0E9LTA6</accession>
<dbReference type="InterPro" id="IPR001296">
    <property type="entry name" value="Glyco_trans_1"/>
</dbReference>
<protein>
    <submittedName>
        <fullName evidence="2">Glycosyltransferase, group 1</fullName>
    </submittedName>
</protein>
<dbReference type="CDD" id="cd03801">
    <property type="entry name" value="GT4_PimA-like"/>
    <property type="match status" value="1"/>
</dbReference>
<evidence type="ECO:0000259" key="1">
    <source>
        <dbReference type="Pfam" id="PF00534"/>
    </source>
</evidence>
<dbReference type="GO" id="GO:0016757">
    <property type="term" value="F:glycosyltransferase activity"/>
    <property type="evidence" value="ECO:0007669"/>
    <property type="project" value="InterPro"/>
</dbReference>
<dbReference type="Gene3D" id="3.40.50.2000">
    <property type="entry name" value="Glycogen Phosphorylase B"/>
    <property type="match status" value="2"/>
</dbReference>
<keyword evidence="3" id="KW-1185">Reference proteome</keyword>
<reference evidence="2 3" key="1">
    <citation type="journal article" date="2015" name="Microbes Environ.">
        <title>Distribution and evolution of nitrogen fixation genes in the phylum bacteroidetes.</title>
        <authorList>
            <person name="Inoue J."/>
            <person name="Oshima K."/>
            <person name="Suda W."/>
            <person name="Sakamoto M."/>
            <person name="Iino T."/>
            <person name="Noda S."/>
            <person name="Hongoh Y."/>
            <person name="Hattori M."/>
            <person name="Ohkuma M."/>
        </authorList>
    </citation>
    <scope>NUCLEOTIDE SEQUENCE [LARGE SCALE GENOMIC DNA]</scope>
    <source>
        <strain evidence="2">JCM 15548</strain>
    </source>
</reference>
<sequence length="376" mass="44011">MIRFLIISPVLHKKEQSQYGGYTPYIREMNIWLRHVDQVRVIAPVSSIPPDALESMYQHPHMEVVEVPFIEFKGFRKSLESAWKLPLIVWRILSGMIWASHIHLRCPSNMGLLGTFAQIFFPAKKKTVKYANNWDWNSRQPFSYRLQQRILRHTVLTHNTSVLVYGDWKERSKNIVPFFTATYSRDHRLPAPIRDLIANQPIRLIYVGTLTSNKRPLECLRSLQSLKNLGYSVVLDMFGDGSQRPELEAYMEAHHLTREVKLWGKQSPETVEAYFRKAHFLVFLSRSEGWPKVVAEAMWWGCLPITTDVSCVSQMVDVNRRGVIVLPTAEEVKEAIIQLVNRPERYQEMCREAMDWSREYHLERFEAEIVKLLEAK</sequence>
<dbReference type="RefSeq" id="WP_062122324.1">
    <property type="nucleotide sequence ID" value="NZ_BAZW01000003.1"/>
</dbReference>
<proteinExistence type="predicted"/>
<evidence type="ECO:0000313" key="2">
    <source>
        <dbReference type="EMBL" id="GAO28523.1"/>
    </source>
</evidence>
<dbReference type="OrthoDB" id="9811239at2"/>
<dbReference type="PANTHER" id="PTHR12526">
    <property type="entry name" value="GLYCOSYLTRANSFERASE"/>
    <property type="match status" value="1"/>
</dbReference>
<evidence type="ECO:0000313" key="3">
    <source>
        <dbReference type="Proteomes" id="UP000032900"/>
    </source>
</evidence>
<dbReference type="STRING" id="1236989.JCM15548_1629"/>
<dbReference type="EMBL" id="BAZW01000003">
    <property type="protein sequence ID" value="GAO28523.1"/>
    <property type="molecule type" value="Genomic_DNA"/>
</dbReference>
<organism evidence="2 3">
    <name type="scientific">Geofilum rubicundum JCM 15548</name>
    <dbReference type="NCBI Taxonomy" id="1236989"/>
    <lineage>
        <taxon>Bacteria</taxon>
        <taxon>Pseudomonadati</taxon>
        <taxon>Bacteroidota</taxon>
        <taxon>Bacteroidia</taxon>
        <taxon>Marinilabiliales</taxon>
        <taxon>Marinilabiliaceae</taxon>
        <taxon>Geofilum</taxon>
    </lineage>
</organism>
<comment type="caution">
    <text evidence="2">The sequence shown here is derived from an EMBL/GenBank/DDBJ whole genome shotgun (WGS) entry which is preliminary data.</text>
</comment>
<dbReference type="Proteomes" id="UP000032900">
    <property type="component" value="Unassembled WGS sequence"/>
</dbReference>
<dbReference type="SUPFAM" id="SSF53756">
    <property type="entry name" value="UDP-Glycosyltransferase/glycogen phosphorylase"/>
    <property type="match status" value="1"/>
</dbReference>
<keyword evidence="2" id="KW-0808">Transferase</keyword>